<evidence type="ECO:0000313" key="1">
    <source>
        <dbReference type="EMBL" id="GAA0970213.1"/>
    </source>
</evidence>
<dbReference type="Proteomes" id="UP001500665">
    <property type="component" value="Unassembled WGS sequence"/>
</dbReference>
<gene>
    <name evidence="1" type="ORF">GCM10009550_77670</name>
</gene>
<evidence type="ECO:0000313" key="2">
    <source>
        <dbReference type="Proteomes" id="UP001500665"/>
    </source>
</evidence>
<name>A0ABN1S1P9_9ACTN</name>
<dbReference type="RefSeq" id="WP_344247824.1">
    <property type="nucleotide sequence ID" value="NZ_BAAAHH010000073.1"/>
</dbReference>
<sequence>MDEIDPECGTRNRLRRMAGVAVGPERWGRGSSILNLDTVYPVTLYVIPYLVRLIKAGIQAPRSISLLGEICKETLNRPGHLAGDVQRPCGPGFRS</sequence>
<dbReference type="EMBL" id="BAAAHH010000073">
    <property type="protein sequence ID" value="GAA0970213.1"/>
    <property type="molecule type" value="Genomic_DNA"/>
</dbReference>
<accession>A0ABN1S1P9</accession>
<comment type="caution">
    <text evidence="1">The sequence shown here is derived from an EMBL/GenBank/DDBJ whole genome shotgun (WGS) entry which is preliminary data.</text>
</comment>
<proteinExistence type="predicted"/>
<reference evidence="1 2" key="1">
    <citation type="journal article" date="2019" name="Int. J. Syst. Evol. Microbiol.">
        <title>The Global Catalogue of Microorganisms (GCM) 10K type strain sequencing project: providing services to taxonomists for standard genome sequencing and annotation.</title>
        <authorList>
            <consortium name="The Broad Institute Genomics Platform"/>
            <consortium name="The Broad Institute Genome Sequencing Center for Infectious Disease"/>
            <person name="Wu L."/>
            <person name="Ma J."/>
        </authorList>
    </citation>
    <scope>NUCLEOTIDE SEQUENCE [LARGE SCALE GENOMIC DNA]</scope>
    <source>
        <strain evidence="1 2">JCM 10696</strain>
    </source>
</reference>
<organism evidence="1 2">
    <name type="scientific">Actinocorallia libanotica</name>
    <dbReference type="NCBI Taxonomy" id="46162"/>
    <lineage>
        <taxon>Bacteria</taxon>
        <taxon>Bacillati</taxon>
        <taxon>Actinomycetota</taxon>
        <taxon>Actinomycetes</taxon>
        <taxon>Streptosporangiales</taxon>
        <taxon>Thermomonosporaceae</taxon>
        <taxon>Actinocorallia</taxon>
    </lineage>
</organism>
<protein>
    <submittedName>
        <fullName evidence="1">Uncharacterized protein</fullName>
    </submittedName>
</protein>
<keyword evidence="2" id="KW-1185">Reference proteome</keyword>